<sequence>MNLRVIPNNKLYYVIKERAEPEIKRVMSPYQDKKIDFLALGFWVSSIVAAILAVPAIGVFVYFYAVFDNILVGGVLAFVVHFVLLLKSDKISNFLTNLIDDKEKKADTHGFMSSDFFTFETDEENVMVLSINENGKEKKDVHSYMLEHQVFHVALDKYSKSTPKLTY</sequence>
<keyword evidence="1" id="KW-0812">Transmembrane</keyword>
<protein>
    <submittedName>
        <fullName evidence="2">Uncharacterized protein</fullName>
    </submittedName>
</protein>
<feature type="transmembrane region" description="Helical" evidence="1">
    <location>
        <begin position="70"/>
        <end position="86"/>
    </location>
</feature>
<feature type="transmembrane region" description="Helical" evidence="1">
    <location>
        <begin position="37"/>
        <end position="64"/>
    </location>
</feature>
<reference evidence="2" key="1">
    <citation type="journal article" date="2014" name="Genome Biol. Evol.">
        <title>Pangenome evidence for extensive interdomain horizontal transfer affecting lineage core and shell genes in uncultured planktonic thaumarchaeota and euryarchaeota.</title>
        <authorList>
            <person name="Deschamps P."/>
            <person name="Zivanovic Y."/>
            <person name="Moreira D."/>
            <person name="Rodriguez-Valera F."/>
            <person name="Lopez-Garcia P."/>
        </authorList>
    </citation>
    <scope>NUCLEOTIDE SEQUENCE</scope>
</reference>
<evidence type="ECO:0000313" key="2">
    <source>
        <dbReference type="EMBL" id="AIF08850.1"/>
    </source>
</evidence>
<dbReference type="EMBL" id="KF900843">
    <property type="protein sequence ID" value="AIF08850.1"/>
    <property type="molecule type" value="Genomic_DNA"/>
</dbReference>
<name>A0A075H133_9ARCH</name>
<organism evidence="2">
    <name type="scientific">uncultured marine thaumarchaeote KM3_33_B12</name>
    <dbReference type="NCBI Taxonomy" id="1456125"/>
    <lineage>
        <taxon>Archaea</taxon>
        <taxon>Nitrososphaerota</taxon>
        <taxon>environmental samples</taxon>
    </lineage>
</organism>
<dbReference type="AlphaFoldDB" id="A0A075H133"/>
<keyword evidence="1" id="KW-0472">Membrane</keyword>
<accession>A0A075H133</accession>
<evidence type="ECO:0000256" key="1">
    <source>
        <dbReference type="SAM" id="Phobius"/>
    </source>
</evidence>
<proteinExistence type="predicted"/>
<keyword evidence="1" id="KW-1133">Transmembrane helix</keyword>